<evidence type="ECO:0000256" key="2">
    <source>
        <dbReference type="SAM" id="SignalP"/>
    </source>
</evidence>
<evidence type="ECO:0000313" key="3">
    <source>
        <dbReference type="EMBL" id="ROW16445.1"/>
    </source>
</evidence>
<feature type="region of interest" description="Disordered" evidence="1">
    <location>
        <begin position="171"/>
        <end position="223"/>
    </location>
</feature>
<organism evidence="3 4">
    <name type="scientific">Cytospora leucostoma</name>
    <dbReference type="NCBI Taxonomy" id="1230097"/>
    <lineage>
        <taxon>Eukaryota</taxon>
        <taxon>Fungi</taxon>
        <taxon>Dikarya</taxon>
        <taxon>Ascomycota</taxon>
        <taxon>Pezizomycotina</taxon>
        <taxon>Sordariomycetes</taxon>
        <taxon>Sordariomycetidae</taxon>
        <taxon>Diaporthales</taxon>
        <taxon>Cytosporaceae</taxon>
        <taxon>Cytospora</taxon>
    </lineage>
</organism>
<gene>
    <name evidence="3" type="ORF">VPNG_02866</name>
</gene>
<protein>
    <submittedName>
        <fullName evidence="3">Uncharacterized protein</fullName>
    </submittedName>
</protein>
<feature type="signal peptide" evidence="2">
    <location>
        <begin position="1"/>
        <end position="17"/>
    </location>
</feature>
<keyword evidence="2" id="KW-0732">Signal</keyword>
<feature type="region of interest" description="Disordered" evidence="1">
    <location>
        <begin position="272"/>
        <end position="314"/>
    </location>
</feature>
<evidence type="ECO:0000313" key="4">
    <source>
        <dbReference type="Proteomes" id="UP000285146"/>
    </source>
</evidence>
<evidence type="ECO:0000256" key="1">
    <source>
        <dbReference type="SAM" id="MobiDB-lite"/>
    </source>
</evidence>
<name>A0A423XJ85_9PEZI</name>
<dbReference type="EMBL" id="LKEB01000005">
    <property type="protein sequence ID" value="ROW16445.1"/>
    <property type="molecule type" value="Genomic_DNA"/>
</dbReference>
<proteinExistence type="predicted"/>
<dbReference type="Proteomes" id="UP000285146">
    <property type="component" value="Unassembled WGS sequence"/>
</dbReference>
<comment type="caution">
    <text evidence="3">The sequence shown here is derived from an EMBL/GenBank/DDBJ whole genome shotgun (WGS) entry which is preliminary data.</text>
</comment>
<feature type="compositionally biased region" description="Acidic residues" evidence="1">
    <location>
        <begin position="277"/>
        <end position="286"/>
    </location>
</feature>
<accession>A0A423XJ85</accession>
<keyword evidence="4" id="KW-1185">Reference proteome</keyword>
<reference evidence="3 4" key="1">
    <citation type="submission" date="2015-09" db="EMBL/GenBank/DDBJ databases">
        <title>Host preference determinants of Valsa canker pathogens revealed by comparative genomics.</title>
        <authorList>
            <person name="Yin Z."/>
            <person name="Huang L."/>
        </authorList>
    </citation>
    <scope>NUCLEOTIDE SEQUENCE [LARGE SCALE GENOMIC DNA]</scope>
    <source>
        <strain evidence="3 4">SXYLt</strain>
    </source>
</reference>
<dbReference type="InParanoid" id="A0A423XJ85"/>
<feature type="chain" id="PRO_5019290446" evidence="2">
    <location>
        <begin position="18"/>
        <end position="461"/>
    </location>
</feature>
<sequence>MKTDIACAFALAALASASPLLMVTEAATKTVIRTAAAGTVTRTVTQTITQTATEAATETPTETTTTETVTETVTETATQKRTPLLPAITRVKQPPCPTATPAAIMNHEVDDADVGVDEKENEGNGYDNYKWREPKAHEQLCWIPEGCRVLLGDKTITIPAGKHFPSELVHLPSAGSPELPRPPPRKTVPPVVDDGGPSGTGDKTEGYVQHTPTKPAFPPDEWPVGPEETGAAGAWDWDTFPRDKYPEDDFVPPTDVPAVQKRQLIPGFLWRPKDAVDGDNDVDDEKDLFLNDPEPDSDREAGPPPLIRGRPAKRVPLKGDGVQDFFFTRTRAAATAQATPQATPAAGGEGEREHIADYPWWDLGLTPPGPVVPDGSMELPEASEAPDASDAREGFEKLLNQVRGVFGPEYIDYLQALFDEKMDELAEYRQEVALDAAEERGPFKEWDEFHKDSYWRDEDDE</sequence>
<dbReference type="AlphaFoldDB" id="A0A423XJ85"/>